<dbReference type="Proteomes" id="UP000887575">
    <property type="component" value="Unassembled WGS sequence"/>
</dbReference>
<organism evidence="1 2">
    <name type="scientific">Mesorhabditis belari</name>
    <dbReference type="NCBI Taxonomy" id="2138241"/>
    <lineage>
        <taxon>Eukaryota</taxon>
        <taxon>Metazoa</taxon>
        <taxon>Ecdysozoa</taxon>
        <taxon>Nematoda</taxon>
        <taxon>Chromadorea</taxon>
        <taxon>Rhabditida</taxon>
        <taxon>Rhabditina</taxon>
        <taxon>Rhabditomorpha</taxon>
        <taxon>Rhabditoidea</taxon>
        <taxon>Rhabditidae</taxon>
        <taxon>Mesorhabditinae</taxon>
        <taxon>Mesorhabditis</taxon>
    </lineage>
</organism>
<keyword evidence="1" id="KW-1185">Reference proteome</keyword>
<sequence length="70" mass="8168">MLKLPMTDLLFYKCFDKELHVLICFKGLNFTRRPALPLRLAFGSAYIRLRQLNLLISDMDIDREAIPKIG</sequence>
<dbReference type="WBParaSite" id="MBELARI_LOCUS4072.1">
    <property type="protein sequence ID" value="MBELARI_LOCUS4072.1"/>
    <property type="gene ID" value="MBELARI_LOCUS4072"/>
</dbReference>
<accession>A0AAF3FAZ9</accession>
<evidence type="ECO:0000313" key="1">
    <source>
        <dbReference type="Proteomes" id="UP000887575"/>
    </source>
</evidence>
<proteinExistence type="predicted"/>
<reference evidence="2" key="1">
    <citation type="submission" date="2024-02" db="UniProtKB">
        <authorList>
            <consortium name="WormBaseParasite"/>
        </authorList>
    </citation>
    <scope>IDENTIFICATION</scope>
</reference>
<protein>
    <submittedName>
        <fullName evidence="2">Uncharacterized protein</fullName>
    </submittedName>
</protein>
<evidence type="ECO:0000313" key="2">
    <source>
        <dbReference type="WBParaSite" id="MBELARI_LOCUS4072.1"/>
    </source>
</evidence>
<dbReference type="AlphaFoldDB" id="A0AAF3FAZ9"/>
<name>A0AAF3FAZ9_9BILA</name>